<reference evidence="1 2" key="1">
    <citation type="submission" date="2019-02" db="EMBL/GenBank/DDBJ databases">
        <title>Deep-cultivation of Planctomycetes and their phenomic and genomic characterization uncovers novel biology.</title>
        <authorList>
            <person name="Wiegand S."/>
            <person name="Jogler M."/>
            <person name="Boedeker C."/>
            <person name="Pinto D."/>
            <person name="Vollmers J."/>
            <person name="Rivas-Marin E."/>
            <person name="Kohn T."/>
            <person name="Peeters S.H."/>
            <person name="Heuer A."/>
            <person name="Rast P."/>
            <person name="Oberbeckmann S."/>
            <person name="Bunk B."/>
            <person name="Jeske O."/>
            <person name="Meyerdierks A."/>
            <person name="Storesund J.E."/>
            <person name="Kallscheuer N."/>
            <person name="Luecker S."/>
            <person name="Lage O.M."/>
            <person name="Pohl T."/>
            <person name="Merkel B.J."/>
            <person name="Hornburger P."/>
            <person name="Mueller R.-W."/>
            <person name="Bruemmer F."/>
            <person name="Labrenz M."/>
            <person name="Spormann A.M."/>
            <person name="Op den Camp H."/>
            <person name="Overmann J."/>
            <person name="Amann R."/>
            <person name="Jetten M.S.M."/>
            <person name="Mascher T."/>
            <person name="Medema M.H."/>
            <person name="Devos D.P."/>
            <person name="Kaster A.-K."/>
            <person name="Ovreas L."/>
            <person name="Rohde M."/>
            <person name="Galperin M.Y."/>
            <person name="Jogler C."/>
        </authorList>
    </citation>
    <scope>NUCLEOTIDE SEQUENCE [LARGE SCALE GENOMIC DNA]</scope>
    <source>
        <strain evidence="1 2">Pan44</strain>
    </source>
</reference>
<dbReference type="InterPro" id="IPR017850">
    <property type="entry name" value="Alkaline_phosphatase_core_sf"/>
</dbReference>
<dbReference type="InterPro" id="IPR010869">
    <property type="entry name" value="DUF1501"/>
</dbReference>
<dbReference type="InParanoid" id="A0A517SCI9"/>
<evidence type="ECO:0000313" key="2">
    <source>
        <dbReference type="Proteomes" id="UP000315700"/>
    </source>
</evidence>
<dbReference type="SUPFAM" id="SSF53649">
    <property type="entry name" value="Alkaline phosphatase-like"/>
    <property type="match status" value="1"/>
</dbReference>
<dbReference type="Gene3D" id="3.40.720.10">
    <property type="entry name" value="Alkaline Phosphatase, subunit A"/>
    <property type="match status" value="1"/>
</dbReference>
<organism evidence="1 2">
    <name type="scientific">Caulifigura coniformis</name>
    <dbReference type="NCBI Taxonomy" id="2527983"/>
    <lineage>
        <taxon>Bacteria</taxon>
        <taxon>Pseudomonadati</taxon>
        <taxon>Planctomycetota</taxon>
        <taxon>Planctomycetia</taxon>
        <taxon>Planctomycetales</taxon>
        <taxon>Planctomycetaceae</taxon>
        <taxon>Caulifigura</taxon>
    </lineage>
</organism>
<evidence type="ECO:0000313" key="1">
    <source>
        <dbReference type="EMBL" id="QDT53816.1"/>
    </source>
</evidence>
<dbReference type="PANTHER" id="PTHR43737:SF1">
    <property type="entry name" value="DUF1501 DOMAIN-CONTAINING PROTEIN"/>
    <property type="match status" value="1"/>
</dbReference>
<dbReference type="Pfam" id="PF07394">
    <property type="entry name" value="DUF1501"/>
    <property type="match status" value="1"/>
</dbReference>
<sequence length="473" mass="51147">MARNHSGVRTSTRLSRRNWLAGTLAALRVSIGAAPAGLNAAAPSSFPGFGRAKSVLMIYASGGQSQLDLWDPKPAAPVEVRGAFSPISTAVPGVQFCEHLPLTARVADRLTVVRSMSHEDTDHGSATYLTLTGHYHARRSANPPPAPFDLPTFGAVVKKVRPSPRHPYSAVHINAPALVPILPAPGQNAGCLGAKFAPLMLGDVSGETVPLEGLDPLEDLSTTRSARRRSLLRAVEESATPWNVTEMHRLDSHYDQAYRLLDSPQTQRAFDLSREPDAVRERYGRNQSGQACLLARRLVEAEVPWINVIWSPSNRGQDTQPDRTDAYGWDTHNDIFDALENRLLPRFDQGFSALIEDLDQRGLLEQTLVVCMGEFGRAPLVALEPRFAGATPGRKHWAAAYSIVMAGAGVARGATYGATDRHGAAVRSNPIGPWDVSATMFAALGIDHSQELHDLTGRPFSLATGRPITGLYS</sequence>
<protein>
    <recommendedName>
        <fullName evidence="3">Sulfatase</fullName>
    </recommendedName>
</protein>
<name>A0A517SCI9_9PLAN</name>
<dbReference type="Proteomes" id="UP000315700">
    <property type="component" value="Chromosome"/>
</dbReference>
<evidence type="ECO:0008006" key="3">
    <source>
        <dbReference type="Google" id="ProtNLM"/>
    </source>
</evidence>
<dbReference type="EMBL" id="CP036271">
    <property type="protein sequence ID" value="QDT53816.1"/>
    <property type="molecule type" value="Genomic_DNA"/>
</dbReference>
<dbReference type="PANTHER" id="PTHR43737">
    <property type="entry name" value="BLL7424 PROTEIN"/>
    <property type="match status" value="1"/>
</dbReference>
<gene>
    <name evidence="1" type="ORF">Pan44_18400</name>
</gene>
<proteinExistence type="predicted"/>
<keyword evidence="2" id="KW-1185">Reference proteome</keyword>
<dbReference type="KEGG" id="ccos:Pan44_18400"/>
<accession>A0A517SCI9</accession>
<dbReference type="AlphaFoldDB" id="A0A517SCI9"/>
<dbReference type="RefSeq" id="WP_231754261.1">
    <property type="nucleotide sequence ID" value="NZ_CP036271.1"/>
</dbReference>